<dbReference type="GO" id="GO:0016746">
    <property type="term" value="F:acyltransferase activity"/>
    <property type="evidence" value="ECO:0007669"/>
    <property type="project" value="UniProtKB-KW"/>
</dbReference>
<accession>A0ABW6HQ32</accession>
<dbReference type="EMBL" id="JBHZQA010000011">
    <property type="protein sequence ID" value="MFE3849165.1"/>
    <property type="molecule type" value="Genomic_DNA"/>
</dbReference>
<dbReference type="Pfam" id="PF00583">
    <property type="entry name" value="Acetyltransf_1"/>
    <property type="match status" value="1"/>
</dbReference>
<keyword evidence="2" id="KW-0012">Acyltransferase</keyword>
<dbReference type="PROSITE" id="PS51186">
    <property type="entry name" value="GNAT"/>
    <property type="match status" value="1"/>
</dbReference>
<evidence type="ECO:0000259" key="1">
    <source>
        <dbReference type="PROSITE" id="PS51186"/>
    </source>
</evidence>
<dbReference type="EC" id="2.3.1.-" evidence="2"/>
<gene>
    <name evidence="2" type="ORF">ACFX5D_14435</name>
</gene>
<dbReference type="SUPFAM" id="SSF55729">
    <property type="entry name" value="Acyl-CoA N-acyltransferases (Nat)"/>
    <property type="match status" value="1"/>
</dbReference>
<dbReference type="InterPro" id="IPR016181">
    <property type="entry name" value="Acyl_CoA_acyltransferase"/>
</dbReference>
<dbReference type="CDD" id="cd04301">
    <property type="entry name" value="NAT_SF"/>
    <property type="match status" value="1"/>
</dbReference>
<evidence type="ECO:0000313" key="2">
    <source>
        <dbReference type="EMBL" id="MFE3849165.1"/>
    </source>
</evidence>
<feature type="domain" description="N-acetyltransferase" evidence="1">
    <location>
        <begin position="1"/>
        <end position="159"/>
    </location>
</feature>
<keyword evidence="3" id="KW-1185">Reference proteome</keyword>
<protein>
    <submittedName>
        <fullName evidence="2">GNAT family N-acetyltransferase</fullName>
        <ecNumber evidence="2">2.3.1.-</ecNumber>
    </submittedName>
</protein>
<dbReference type="Proteomes" id="UP001600039">
    <property type="component" value="Unassembled WGS sequence"/>
</dbReference>
<evidence type="ECO:0000313" key="3">
    <source>
        <dbReference type="Proteomes" id="UP001600039"/>
    </source>
</evidence>
<dbReference type="RefSeq" id="WP_379858913.1">
    <property type="nucleotide sequence ID" value="NZ_JBHZQA010000011.1"/>
</dbReference>
<organism evidence="2 3">
    <name type="scientific">Flavobacterium fructosi</name>
    <dbReference type="NCBI Taxonomy" id="3230416"/>
    <lineage>
        <taxon>Bacteria</taxon>
        <taxon>Pseudomonadati</taxon>
        <taxon>Bacteroidota</taxon>
        <taxon>Flavobacteriia</taxon>
        <taxon>Flavobacteriales</taxon>
        <taxon>Flavobacteriaceae</taxon>
        <taxon>Flavobacterium</taxon>
    </lineage>
</organism>
<comment type="caution">
    <text evidence="2">The sequence shown here is derived from an EMBL/GenBank/DDBJ whole genome shotgun (WGS) entry which is preliminary data.</text>
</comment>
<dbReference type="InterPro" id="IPR000182">
    <property type="entry name" value="GNAT_dom"/>
</dbReference>
<proteinExistence type="predicted"/>
<reference evidence="2 3" key="1">
    <citation type="submission" date="2024-06" db="EMBL/GenBank/DDBJ databases">
        <title>Flavobacterium spp. isolated from glacier.</title>
        <authorList>
            <person name="Han D."/>
        </authorList>
    </citation>
    <scope>NUCLEOTIDE SEQUENCE [LARGE SCALE GENOMIC DNA]</scope>
    <source>
        <strain evidence="2 3">LB3P45</strain>
    </source>
</reference>
<dbReference type="Gene3D" id="3.40.630.30">
    <property type="match status" value="1"/>
</dbReference>
<sequence>MTVENSVIGDIDVIFKLYDEGTAYQKSVAKKHWKGFERSLIEAEIGESRQWKIIVDGEIACVFAITYSDPFIWEEKDKEPSIYIHRIATNPFFRGNGFTKRIVAWAKEFALENEKRFIRMDTGSGNDKLNNYYISCGFTYLGITEYQVTDSLPEHYKGGSSSLFEIAVQ</sequence>
<keyword evidence="2" id="KW-0808">Transferase</keyword>
<name>A0ABW6HQ32_9FLAO</name>